<protein>
    <submittedName>
        <fullName evidence="1">Uncharacterized protein</fullName>
    </submittedName>
</protein>
<reference evidence="1" key="1">
    <citation type="journal article" date="2014" name="Front. Microbiol.">
        <title>High frequency of phylogenetically diverse reductive dehalogenase-homologous genes in deep subseafloor sedimentary metagenomes.</title>
        <authorList>
            <person name="Kawai M."/>
            <person name="Futagami T."/>
            <person name="Toyoda A."/>
            <person name="Takaki Y."/>
            <person name="Nishi S."/>
            <person name="Hori S."/>
            <person name="Arai W."/>
            <person name="Tsubouchi T."/>
            <person name="Morono Y."/>
            <person name="Uchiyama I."/>
            <person name="Ito T."/>
            <person name="Fujiyama A."/>
            <person name="Inagaki F."/>
            <person name="Takami H."/>
        </authorList>
    </citation>
    <scope>NUCLEOTIDE SEQUENCE</scope>
    <source>
        <strain evidence="1">Expedition CK06-06</strain>
    </source>
</reference>
<organism evidence="1">
    <name type="scientific">marine sediment metagenome</name>
    <dbReference type="NCBI Taxonomy" id="412755"/>
    <lineage>
        <taxon>unclassified sequences</taxon>
        <taxon>metagenomes</taxon>
        <taxon>ecological metagenomes</taxon>
    </lineage>
</organism>
<dbReference type="EMBL" id="BARW01041663">
    <property type="protein sequence ID" value="GAJ17300.1"/>
    <property type="molecule type" value="Genomic_DNA"/>
</dbReference>
<evidence type="ECO:0000313" key="1">
    <source>
        <dbReference type="EMBL" id="GAJ17300.1"/>
    </source>
</evidence>
<proteinExistence type="predicted"/>
<comment type="caution">
    <text evidence="1">The sequence shown here is derived from an EMBL/GenBank/DDBJ whole genome shotgun (WGS) entry which is preliminary data.</text>
</comment>
<gene>
    <name evidence="1" type="ORF">S12H4_62245</name>
</gene>
<sequence length="90" mass="10376">INLKEEPFSCPEGMIAVCPRLEDDYEAQVEWLVSRLQDVRDEVLLIPFSRSDVRGDPIDLKVCREVAERLKGARILNVNGYEPRKIKYAT</sequence>
<feature type="non-terminal residue" evidence="1">
    <location>
        <position position="1"/>
    </location>
</feature>
<dbReference type="AlphaFoldDB" id="X1VYH5"/>
<accession>X1VYH5</accession>
<name>X1VYH5_9ZZZZ</name>
<feature type="non-terminal residue" evidence="1">
    <location>
        <position position="90"/>
    </location>
</feature>